<dbReference type="AlphaFoldDB" id="A0A8J6XJ61"/>
<evidence type="ECO:0000313" key="3">
    <source>
        <dbReference type="Proteomes" id="UP000629098"/>
    </source>
</evidence>
<sequence length="67" mass="7751">MYRRDALLNRTDAARTGDARSRNVSPWEKTRYRQILTEGNPTTSARDSPIAYDVVSNERVSTHLYLH</sequence>
<dbReference type="EMBL" id="JACXAE010000060">
    <property type="protein sequence ID" value="MBD2773802.1"/>
    <property type="molecule type" value="Genomic_DNA"/>
</dbReference>
<evidence type="ECO:0000313" key="2">
    <source>
        <dbReference type="EMBL" id="MBD2773802.1"/>
    </source>
</evidence>
<keyword evidence="3" id="KW-1185">Reference proteome</keyword>
<comment type="caution">
    <text evidence="2">The sequence shown here is derived from an EMBL/GenBank/DDBJ whole genome shotgun (WGS) entry which is preliminary data.</text>
</comment>
<dbReference type="Proteomes" id="UP000629098">
    <property type="component" value="Unassembled WGS sequence"/>
</dbReference>
<proteinExistence type="predicted"/>
<evidence type="ECO:0000256" key="1">
    <source>
        <dbReference type="SAM" id="MobiDB-lite"/>
    </source>
</evidence>
<name>A0A8J6XJ61_9CYAN</name>
<dbReference type="RefSeq" id="WP_190830015.1">
    <property type="nucleotide sequence ID" value="NZ_CAWPPI010000060.1"/>
</dbReference>
<reference evidence="2" key="1">
    <citation type="submission" date="2020-09" db="EMBL/GenBank/DDBJ databases">
        <title>Iningainema tapete sp. nov. (Scytonemataceae, Cyanobacteria) from greenhouses in central Florida (USA) produces two types of nodularin with biosynthetic potential for microcystin-LR and anabaenopeptins.</title>
        <authorList>
            <person name="Berthold D.E."/>
            <person name="Lefler F.W."/>
            <person name="Huang I.-S."/>
            <person name="Abdulla H."/>
            <person name="Zimba P.V."/>
            <person name="Laughinghouse H.D. IV."/>
        </authorList>
    </citation>
    <scope>NUCLEOTIDE SEQUENCE</scope>
    <source>
        <strain evidence="2">BLCCT55</strain>
    </source>
</reference>
<gene>
    <name evidence="2" type="ORF">ICL16_17420</name>
</gene>
<feature type="region of interest" description="Disordered" evidence="1">
    <location>
        <begin position="1"/>
        <end position="26"/>
    </location>
</feature>
<protein>
    <submittedName>
        <fullName evidence="2">Uncharacterized protein</fullName>
    </submittedName>
</protein>
<feature type="compositionally biased region" description="Basic and acidic residues" evidence="1">
    <location>
        <begin position="1"/>
        <end position="21"/>
    </location>
</feature>
<organism evidence="2 3">
    <name type="scientific">Iningainema tapete BLCC-T55</name>
    <dbReference type="NCBI Taxonomy" id="2748662"/>
    <lineage>
        <taxon>Bacteria</taxon>
        <taxon>Bacillati</taxon>
        <taxon>Cyanobacteriota</taxon>
        <taxon>Cyanophyceae</taxon>
        <taxon>Nostocales</taxon>
        <taxon>Scytonemataceae</taxon>
        <taxon>Iningainema tapete</taxon>
    </lineage>
</organism>
<accession>A0A8J6XJ61</accession>